<dbReference type="EMBL" id="JAIXMP010000009">
    <property type="protein sequence ID" value="KAI9268183.1"/>
    <property type="molecule type" value="Genomic_DNA"/>
</dbReference>
<comment type="caution">
    <text evidence="3">The sequence shown here is derived from an EMBL/GenBank/DDBJ whole genome shotgun (WGS) entry which is preliminary data.</text>
</comment>
<reference evidence="3" key="2">
    <citation type="submission" date="2023-02" db="EMBL/GenBank/DDBJ databases">
        <authorList>
            <consortium name="DOE Joint Genome Institute"/>
            <person name="Mondo S.J."/>
            <person name="Chang Y."/>
            <person name="Wang Y."/>
            <person name="Ahrendt S."/>
            <person name="Andreopoulos W."/>
            <person name="Barry K."/>
            <person name="Beard J."/>
            <person name="Benny G.L."/>
            <person name="Blankenship S."/>
            <person name="Bonito G."/>
            <person name="Cuomo C."/>
            <person name="Desiro A."/>
            <person name="Gervers K.A."/>
            <person name="Hundley H."/>
            <person name="Kuo A."/>
            <person name="LaButti K."/>
            <person name="Lang B.F."/>
            <person name="Lipzen A."/>
            <person name="O'Donnell K."/>
            <person name="Pangilinan J."/>
            <person name="Reynolds N."/>
            <person name="Sandor L."/>
            <person name="Smith M.W."/>
            <person name="Tsang A."/>
            <person name="Grigoriev I.V."/>
            <person name="Stajich J.E."/>
            <person name="Spatafora J.W."/>
        </authorList>
    </citation>
    <scope>NUCLEOTIDE SEQUENCE</scope>
    <source>
        <strain evidence="3">RSA 2281</strain>
    </source>
</reference>
<feature type="domain" description="Heterokaryon incompatibility" evidence="2">
    <location>
        <begin position="45"/>
        <end position="91"/>
    </location>
</feature>
<proteinExistence type="predicted"/>
<evidence type="ECO:0000256" key="1">
    <source>
        <dbReference type="SAM" id="SignalP"/>
    </source>
</evidence>
<organism evidence="3 4">
    <name type="scientific">Phascolomyces articulosus</name>
    <dbReference type="NCBI Taxonomy" id="60185"/>
    <lineage>
        <taxon>Eukaryota</taxon>
        <taxon>Fungi</taxon>
        <taxon>Fungi incertae sedis</taxon>
        <taxon>Mucoromycota</taxon>
        <taxon>Mucoromycotina</taxon>
        <taxon>Mucoromycetes</taxon>
        <taxon>Mucorales</taxon>
        <taxon>Lichtheimiaceae</taxon>
        <taxon>Phascolomyces</taxon>
    </lineage>
</organism>
<evidence type="ECO:0000313" key="4">
    <source>
        <dbReference type="Proteomes" id="UP001209540"/>
    </source>
</evidence>
<keyword evidence="1" id="KW-0732">Signal</keyword>
<dbReference type="Pfam" id="PF06985">
    <property type="entry name" value="HET"/>
    <property type="match status" value="1"/>
</dbReference>
<dbReference type="Proteomes" id="UP001209540">
    <property type="component" value="Unassembled WGS sequence"/>
</dbReference>
<protein>
    <recommendedName>
        <fullName evidence="2">Heterokaryon incompatibility domain-containing protein</fullName>
    </recommendedName>
</protein>
<name>A0AAD5KDV7_9FUNG</name>
<keyword evidence="4" id="KW-1185">Reference proteome</keyword>
<evidence type="ECO:0000259" key="2">
    <source>
        <dbReference type="Pfam" id="PF06985"/>
    </source>
</evidence>
<dbReference type="AlphaFoldDB" id="A0AAD5KDV7"/>
<feature type="signal peptide" evidence="1">
    <location>
        <begin position="1"/>
        <end position="23"/>
    </location>
</feature>
<accession>A0AAD5KDV7</accession>
<evidence type="ECO:0000313" key="3">
    <source>
        <dbReference type="EMBL" id="KAI9268183.1"/>
    </source>
</evidence>
<reference evidence="3" key="1">
    <citation type="journal article" date="2022" name="IScience">
        <title>Evolution of zygomycete secretomes and the origins of terrestrial fungal ecologies.</title>
        <authorList>
            <person name="Chang Y."/>
            <person name="Wang Y."/>
            <person name="Mondo S."/>
            <person name="Ahrendt S."/>
            <person name="Andreopoulos W."/>
            <person name="Barry K."/>
            <person name="Beard J."/>
            <person name="Benny G.L."/>
            <person name="Blankenship S."/>
            <person name="Bonito G."/>
            <person name="Cuomo C."/>
            <person name="Desiro A."/>
            <person name="Gervers K.A."/>
            <person name="Hundley H."/>
            <person name="Kuo A."/>
            <person name="LaButti K."/>
            <person name="Lang B.F."/>
            <person name="Lipzen A."/>
            <person name="O'Donnell K."/>
            <person name="Pangilinan J."/>
            <person name="Reynolds N."/>
            <person name="Sandor L."/>
            <person name="Smith M.E."/>
            <person name="Tsang A."/>
            <person name="Grigoriev I.V."/>
            <person name="Stajich J.E."/>
            <person name="Spatafora J.W."/>
        </authorList>
    </citation>
    <scope>NUCLEOTIDE SEQUENCE</scope>
    <source>
        <strain evidence="3">RSA 2281</strain>
    </source>
</reference>
<feature type="chain" id="PRO_5042181058" description="Heterokaryon incompatibility domain-containing protein" evidence="1">
    <location>
        <begin position="24"/>
        <end position="184"/>
    </location>
</feature>
<dbReference type="InterPro" id="IPR010730">
    <property type="entry name" value="HET"/>
</dbReference>
<gene>
    <name evidence="3" type="ORF">BDA99DRAFT_535695</name>
</gene>
<sequence length="184" mass="21834">MRGGKRRLLRSLLRLFTCRRGCAIRKQWIRPKDDGYHLIVDGYHMDNRHLWYDQICIAQSDNEMKQREIKPIFHIYGNACYTVPTVPEIHARHPEDFSTLSTQCIVRQNSIFYTSYTPTTPDESPGWVLDFTNQEQAGESEYQALSQAHFPMCSWEYYKFYLLLNISHIMFIKKIEVNYQNSNP</sequence>